<keyword evidence="4" id="KW-0732">Signal</keyword>
<dbReference type="FunFam" id="2.60.120.740:FF:000003">
    <property type="entry name" value="Protein eva-1 homolog C"/>
    <property type="match status" value="1"/>
</dbReference>
<dbReference type="GO" id="GO:0030246">
    <property type="term" value="F:carbohydrate binding"/>
    <property type="evidence" value="ECO:0007669"/>
    <property type="project" value="UniProtKB-KW"/>
</dbReference>
<evidence type="ECO:0000256" key="1">
    <source>
        <dbReference type="ARBA" id="ARBA00022546"/>
    </source>
</evidence>
<sequence>MHKYCVVIYPPSFSPARGSSKTMLPFSTTLLLTATFLLVNADFPTETVTTCEANSVHRLSCETGVINVVTALYGRADNATCSEGKARQETSDTSCPMVSVTASLGNSCNGKRVCEVDSNIVSESNPCPSTSKYLQTKYNCVPATYQVTCEHSLAHLQCDEGQVLSIYYANYGRHDRHTCIYTRPPPQIQKTDCSQLVTEQVSDRCNGKNSCIIRAGNSVFGDPCLGTYKYLDVSYGCLSTIIPSARLRLDLLKNHVPLQTHHHTVAGSNMFTLHDCSHFHRDSCHL</sequence>
<feature type="signal peptide" evidence="4">
    <location>
        <begin position="1"/>
        <end position="41"/>
    </location>
</feature>
<dbReference type="CDD" id="cd22835">
    <property type="entry name" value="Gal_Rha_Lectin_SML_rpt2"/>
    <property type="match status" value="1"/>
</dbReference>
<evidence type="ECO:0000256" key="2">
    <source>
        <dbReference type="ARBA" id="ARBA00022734"/>
    </source>
</evidence>
<feature type="chain" id="PRO_5025609826" description="SUEL-type lectin domain-containing protein" evidence="4">
    <location>
        <begin position="42"/>
        <end position="286"/>
    </location>
</feature>
<evidence type="ECO:0000313" key="6">
    <source>
        <dbReference type="Ensembl" id="ENSSAUP00010007342.1"/>
    </source>
</evidence>
<keyword evidence="1" id="KW-0348">Hemagglutinin</keyword>
<evidence type="ECO:0000256" key="3">
    <source>
        <dbReference type="ARBA" id="ARBA00022737"/>
    </source>
</evidence>
<dbReference type="Proteomes" id="UP000472265">
    <property type="component" value="Chromosome 7"/>
</dbReference>
<organism evidence="6 7">
    <name type="scientific">Sparus aurata</name>
    <name type="common">Gilthead sea bream</name>
    <dbReference type="NCBI Taxonomy" id="8175"/>
    <lineage>
        <taxon>Eukaryota</taxon>
        <taxon>Metazoa</taxon>
        <taxon>Chordata</taxon>
        <taxon>Craniata</taxon>
        <taxon>Vertebrata</taxon>
        <taxon>Euteleostomi</taxon>
        <taxon>Actinopterygii</taxon>
        <taxon>Neopterygii</taxon>
        <taxon>Teleostei</taxon>
        <taxon>Neoteleostei</taxon>
        <taxon>Acanthomorphata</taxon>
        <taxon>Eupercaria</taxon>
        <taxon>Spariformes</taxon>
        <taxon>Sparidae</taxon>
        <taxon>Sparus</taxon>
    </lineage>
</organism>
<evidence type="ECO:0000259" key="5">
    <source>
        <dbReference type="PROSITE" id="PS50228"/>
    </source>
</evidence>
<keyword evidence="7" id="KW-1185">Reference proteome</keyword>
<dbReference type="InParanoid" id="A0A671U3B8"/>
<evidence type="ECO:0000256" key="4">
    <source>
        <dbReference type="SAM" id="SignalP"/>
    </source>
</evidence>
<keyword evidence="3" id="KW-0677">Repeat</keyword>
<reference evidence="6" key="1">
    <citation type="submission" date="2021-04" db="EMBL/GenBank/DDBJ databases">
        <authorList>
            <consortium name="Wellcome Sanger Institute Data Sharing"/>
        </authorList>
    </citation>
    <scope>NUCLEOTIDE SEQUENCE [LARGE SCALE GENOMIC DNA]</scope>
</reference>
<proteinExistence type="predicted"/>
<feature type="domain" description="SUEL-type lectin" evidence="5">
    <location>
        <begin position="59"/>
        <end position="141"/>
    </location>
</feature>
<dbReference type="Ensembl" id="ENSSAUT00010007864.1">
    <property type="protein sequence ID" value="ENSSAUP00010007342.1"/>
    <property type="gene ID" value="ENSSAUG00010003659.1"/>
</dbReference>
<feature type="domain" description="SUEL-type lectin" evidence="5">
    <location>
        <begin position="148"/>
        <end position="238"/>
    </location>
</feature>
<dbReference type="Pfam" id="PF02140">
    <property type="entry name" value="SUEL_Lectin"/>
    <property type="match status" value="2"/>
</dbReference>
<evidence type="ECO:0000313" key="7">
    <source>
        <dbReference type="Proteomes" id="UP000472265"/>
    </source>
</evidence>
<protein>
    <recommendedName>
        <fullName evidence="5">SUEL-type lectin domain-containing protein</fullName>
    </recommendedName>
</protein>
<reference evidence="6" key="2">
    <citation type="submission" date="2025-08" db="UniProtKB">
        <authorList>
            <consortium name="Ensembl"/>
        </authorList>
    </citation>
    <scope>IDENTIFICATION</scope>
</reference>
<dbReference type="Gene3D" id="2.60.120.740">
    <property type="match status" value="2"/>
</dbReference>
<dbReference type="InterPro" id="IPR000922">
    <property type="entry name" value="Lectin_gal-bd_dom"/>
</dbReference>
<dbReference type="InterPro" id="IPR043159">
    <property type="entry name" value="Lectin_gal-bd_sf"/>
</dbReference>
<dbReference type="GeneTree" id="ENSGT00940000154285"/>
<gene>
    <name evidence="6" type="primary">LOC115584335</name>
</gene>
<name>A0A671U3B8_SPAAU</name>
<accession>A0A671U3B8</accession>
<dbReference type="PANTHER" id="PTHR46780">
    <property type="entry name" value="PROTEIN EVA-1"/>
    <property type="match status" value="1"/>
</dbReference>
<reference evidence="6" key="3">
    <citation type="submission" date="2025-09" db="UniProtKB">
        <authorList>
            <consortium name="Ensembl"/>
        </authorList>
    </citation>
    <scope>IDENTIFICATION</scope>
</reference>
<dbReference type="PROSITE" id="PS50228">
    <property type="entry name" value="SUEL_LECTIN"/>
    <property type="match status" value="2"/>
</dbReference>
<dbReference type="CDD" id="cd22833">
    <property type="entry name" value="Gal_Rha_Lectin_CSL1-2_RBL_SML_rpt1"/>
    <property type="match status" value="1"/>
</dbReference>
<dbReference type="AlphaFoldDB" id="A0A671U3B8"/>
<keyword evidence="2" id="KW-0430">Lectin</keyword>